<dbReference type="PROSITE" id="PS50868">
    <property type="entry name" value="POST_SET"/>
    <property type="match status" value="1"/>
</dbReference>
<dbReference type="SMART" id="SM00317">
    <property type="entry name" value="SET"/>
    <property type="match status" value="1"/>
</dbReference>
<evidence type="ECO:0000256" key="2">
    <source>
        <dbReference type="ARBA" id="ARBA00022454"/>
    </source>
</evidence>
<reference evidence="8 9" key="1">
    <citation type="journal article" date="2016" name="Nat. Commun.">
        <title>Thousands of microbial genomes shed light on interconnected biogeochemical processes in an aquifer system.</title>
        <authorList>
            <person name="Anantharaman K."/>
            <person name="Brown C.T."/>
            <person name="Hug L.A."/>
            <person name="Sharon I."/>
            <person name="Castelle C.J."/>
            <person name="Probst A.J."/>
            <person name="Thomas B.C."/>
            <person name="Singh A."/>
            <person name="Wilkins M.J."/>
            <person name="Karaoz U."/>
            <person name="Brodie E.L."/>
            <person name="Williams K.H."/>
            <person name="Hubbard S.S."/>
            <person name="Banfield J.F."/>
        </authorList>
    </citation>
    <scope>NUCLEOTIDE SEQUENCE [LARGE SCALE GENOMIC DNA]</scope>
</reference>
<evidence type="ECO:0000256" key="4">
    <source>
        <dbReference type="ARBA" id="ARBA00022679"/>
    </source>
</evidence>
<dbReference type="PROSITE" id="PS50280">
    <property type="entry name" value="SET"/>
    <property type="match status" value="1"/>
</dbReference>
<evidence type="ECO:0000256" key="5">
    <source>
        <dbReference type="ARBA" id="ARBA00022691"/>
    </source>
</evidence>
<evidence type="ECO:0000259" key="6">
    <source>
        <dbReference type="PROSITE" id="PS50280"/>
    </source>
</evidence>
<comment type="caution">
    <text evidence="8">The sequence shown here is derived from an EMBL/GenBank/DDBJ whole genome shotgun (WGS) entry which is preliminary data.</text>
</comment>
<dbReference type="InterPro" id="IPR001214">
    <property type="entry name" value="SET_dom"/>
</dbReference>
<proteinExistence type="predicted"/>
<feature type="domain" description="SET" evidence="6">
    <location>
        <begin position="1"/>
        <end position="103"/>
    </location>
</feature>
<feature type="domain" description="Post-SET" evidence="7">
    <location>
        <begin position="111"/>
        <end position="127"/>
    </location>
</feature>
<dbReference type="GO" id="GO:0032259">
    <property type="term" value="P:methylation"/>
    <property type="evidence" value="ECO:0007669"/>
    <property type="project" value="UniProtKB-KW"/>
</dbReference>
<dbReference type="Pfam" id="PF00856">
    <property type="entry name" value="SET"/>
    <property type="match status" value="1"/>
</dbReference>
<dbReference type="InterPro" id="IPR003616">
    <property type="entry name" value="Post-SET_dom"/>
</dbReference>
<gene>
    <name evidence="8" type="ORF">A2738_02585</name>
</gene>
<accession>A0A1F6VEM6</accession>
<keyword evidence="3" id="KW-0489">Methyltransferase</keyword>
<comment type="subcellular location">
    <subcellularLocation>
        <location evidence="1">Chromosome</location>
    </subcellularLocation>
</comment>
<keyword evidence="2" id="KW-0158">Chromosome</keyword>
<keyword evidence="4" id="KW-0808">Transferase</keyword>
<keyword evidence="5" id="KW-0949">S-adenosyl-L-methionine</keyword>
<dbReference type="EMBL" id="MFTS01000005">
    <property type="protein sequence ID" value="OGI68052.1"/>
    <property type="molecule type" value="Genomic_DNA"/>
</dbReference>
<evidence type="ECO:0008006" key="10">
    <source>
        <dbReference type="Google" id="ProtNLM"/>
    </source>
</evidence>
<evidence type="ECO:0000259" key="7">
    <source>
        <dbReference type="PROSITE" id="PS50868"/>
    </source>
</evidence>
<evidence type="ECO:0000256" key="1">
    <source>
        <dbReference type="ARBA" id="ARBA00004286"/>
    </source>
</evidence>
<dbReference type="InterPro" id="IPR046341">
    <property type="entry name" value="SET_dom_sf"/>
</dbReference>
<name>A0A1F6VEM6_9BACT</name>
<dbReference type="Gene3D" id="2.170.270.10">
    <property type="entry name" value="SET domain"/>
    <property type="match status" value="1"/>
</dbReference>
<organism evidence="8 9">
    <name type="scientific">Candidatus Nomurabacteria bacterium RIFCSPHIGHO2_01_FULL_42_15</name>
    <dbReference type="NCBI Taxonomy" id="1801742"/>
    <lineage>
        <taxon>Bacteria</taxon>
        <taxon>Candidatus Nomuraibacteriota</taxon>
    </lineage>
</organism>
<dbReference type="PANTHER" id="PTHR22884">
    <property type="entry name" value="SET DOMAIN PROTEINS"/>
    <property type="match status" value="1"/>
</dbReference>
<dbReference type="AlphaFoldDB" id="A0A1F6VEM6"/>
<evidence type="ECO:0000313" key="8">
    <source>
        <dbReference type="EMBL" id="OGI68052.1"/>
    </source>
</evidence>
<dbReference type="GO" id="GO:0008168">
    <property type="term" value="F:methyltransferase activity"/>
    <property type="evidence" value="ECO:0007669"/>
    <property type="project" value="UniProtKB-KW"/>
</dbReference>
<sequence length="180" mass="21157">MKIYIGESKLHGKGIFAKKDIKKGDIVFIIKGEKVNFLIHNKKQAKIAGFNWIGIRKNTWINPINHGLYINHSCEPNCAIKGRVTAAAIRDIKKNEEITFDYSLNEADIFWYIKCYCGSKNCRKTIRSIQFLHPKKFSGHESHIPKDFRKIYKKFNAFKFKNQKKLQTEWVNFIKKDFNV</sequence>
<dbReference type="InterPro" id="IPR050777">
    <property type="entry name" value="SET2_Histone-Lys_MeTrsfase"/>
</dbReference>
<dbReference type="Proteomes" id="UP000178235">
    <property type="component" value="Unassembled WGS sequence"/>
</dbReference>
<evidence type="ECO:0000256" key="3">
    <source>
        <dbReference type="ARBA" id="ARBA00022603"/>
    </source>
</evidence>
<dbReference type="SUPFAM" id="SSF82199">
    <property type="entry name" value="SET domain"/>
    <property type="match status" value="1"/>
</dbReference>
<dbReference type="GO" id="GO:0005694">
    <property type="term" value="C:chromosome"/>
    <property type="evidence" value="ECO:0007669"/>
    <property type="project" value="UniProtKB-SubCell"/>
</dbReference>
<evidence type="ECO:0000313" key="9">
    <source>
        <dbReference type="Proteomes" id="UP000178235"/>
    </source>
</evidence>
<protein>
    <recommendedName>
        <fullName evidence="10">SET domain-containing protein</fullName>
    </recommendedName>
</protein>